<dbReference type="SMART" id="SM00408">
    <property type="entry name" value="IGc2"/>
    <property type="match status" value="12"/>
</dbReference>
<dbReference type="FunFam" id="2.60.40.10:FF:000032">
    <property type="entry name" value="palladin isoform X1"/>
    <property type="match status" value="1"/>
</dbReference>
<dbReference type="FunFam" id="2.60.40.10:FF:000063">
    <property type="entry name" value="neural cell adhesion molecule L1"/>
    <property type="match status" value="1"/>
</dbReference>
<dbReference type="Pfam" id="PF13927">
    <property type="entry name" value="Ig_3"/>
    <property type="match status" value="4"/>
</dbReference>
<dbReference type="Gene3D" id="2.60.40.10">
    <property type="entry name" value="Immunoglobulins"/>
    <property type="match status" value="12"/>
</dbReference>
<dbReference type="InterPro" id="IPR013106">
    <property type="entry name" value="Ig_V-set"/>
</dbReference>
<dbReference type="Pfam" id="PF13855">
    <property type="entry name" value="LRR_8"/>
    <property type="match status" value="1"/>
</dbReference>
<feature type="compositionally biased region" description="Low complexity" evidence="11">
    <location>
        <begin position="1466"/>
        <end position="1483"/>
    </location>
</feature>
<feature type="region of interest" description="Disordered" evidence="11">
    <location>
        <begin position="1224"/>
        <end position="1243"/>
    </location>
</feature>
<evidence type="ECO:0000256" key="7">
    <source>
        <dbReference type="ARBA" id="ARBA00023136"/>
    </source>
</evidence>
<feature type="domain" description="Ig-like" evidence="12">
    <location>
        <begin position="2261"/>
        <end position="2351"/>
    </location>
</feature>
<feature type="region of interest" description="Disordered" evidence="11">
    <location>
        <begin position="1345"/>
        <end position="1376"/>
    </location>
</feature>
<dbReference type="InterPro" id="IPR001611">
    <property type="entry name" value="Leu-rich_rpt"/>
</dbReference>
<dbReference type="SMART" id="SM00409">
    <property type="entry name" value="IG"/>
    <property type="match status" value="12"/>
</dbReference>
<keyword evidence="2" id="KW-0433">Leucine-rich repeat</keyword>
<feature type="domain" description="Ig-like" evidence="12">
    <location>
        <begin position="1585"/>
        <end position="1678"/>
    </location>
</feature>
<dbReference type="InterPro" id="IPR003591">
    <property type="entry name" value="Leu-rich_rpt_typical-subtyp"/>
</dbReference>
<feature type="region of interest" description="Disordered" evidence="11">
    <location>
        <begin position="748"/>
        <end position="957"/>
    </location>
</feature>
<dbReference type="SMART" id="SM00406">
    <property type="entry name" value="IGv"/>
    <property type="match status" value="5"/>
</dbReference>
<evidence type="ECO:0000256" key="5">
    <source>
        <dbReference type="ARBA" id="ARBA00022737"/>
    </source>
</evidence>
<dbReference type="SMART" id="SM00369">
    <property type="entry name" value="LRR_TYP"/>
    <property type="match status" value="6"/>
</dbReference>
<feature type="domain" description="Ig-like" evidence="12">
    <location>
        <begin position="470"/>
        <end position="535"/>
    </location>
</feature>
<dbReference type="EMBL" id="SOYY01000010">
    <property type="protein sequence ID" value="KAA0715369.1"/>
    <property type="molecule type" value="Genomic_DNA"/>
</dbReference>
<accession>A0A5A9P2R6</accession>
<dbReference type="InterPro" id="IPR007110">
    <property type="entry name" value="Ig-like_dom"/>
</dbReference>
<keyword evidence="8" id="KW-1015">Disulfide bond</keyword>
<dbReference type="SUPFAM" id="SSF48726">
    <property type="entry name" value="Immunoglobulin"/>
    <property type="match status" value="12"/>
</dbReference>
<feature type="region of interest" description="Disordered" evidence="11">
    <location>
        <begin position="1154"/>
        <end position="1175"/>
    </location>
</feature>
<feature type="compositionally biased region" description="Polar residues" evidence="11">
    <location>
        <begin position="920"/>
        <end position="941"/>
    </location>
</feature>
<feature type="region of interest" description="Disordered" evidence="11">
    <location>
        <begin position="1466"/>
        <end position="1489"/>
    </location>
</feature>
<dbReference type="InterPro" id="IPR032675">
    <property type="entry name" value="LRR_dom_sf"/>
</dbReference>
<dbReference type="PANTHER" id="PTHR45842:SF4">
    <property type="entry name" value="MATRIX-REMODELING-ASSOCIATED PROTEIN 5"/>
    <property type="match status" value="1"/>
</dbReference>
<feature type="compositionally biased region" description="Polar residues" evidence="11">
    <location>
        <begin position="1345"/>
        <end position="1354"/>
    </location>
</feature>
<feature type="compositionally biased region" description="Polar residues" evidence="11">
    <location>
        <begin position="780"/>
        <end position="798"/>
    </location>
</feature>
<dbReference type="InterPro" id="IPR013783">
    <property type="entry name" value="Ig-like_fold"/>
</dbReference>
<feature type="compositionally biased region" description="Basic and acidic residues" evidence="11">
    <location>
        <begin position="769"/>
        <end position="779"/>
    </location>
</feature>
<comment type="caution">
    <text evidence="13">The sequence shown here is derived from an EMBL/GenBank/DDBJ whole genome shotgun (WGS) entry which is preliminary data.</text>
</comment>
<feature type="compositionally biased region" description="Basic residues" evidence="11">
    <location>
        <begin position="895"/>
        <end position="917"/>
    </location>
</feature>
<evidence type="ECO:0000256" key="8">
    <source>
        <dbReference type="ARBA" id="ARBA00023157"/>
    </source>
</evidence>
<keyword evidence="7" id="KW-0472">Membrane</keyword>
<sequence length="2547" mass="282281">MLMLLVTLPYSRGACPRSCACYAPAEVHCTFRSLVAVPAGISTRVQRINLGFNTINHITDVSFHGLRLLELLMMHGNNVQNIPDGAFQDLESLQILKLSYNKLRIITGHTFSSLTSLIRLHLDNNRIEFIHPDAFHGMTSLRLLHLEGNHLQKLHPETFSTFSVFQRFPVSTLKHLYVSENFLKMLPREMLGNMPQLENIFMCGNPWSCDCTMSWLQNWRTSGVVKCKKDRSFADGRLCPRCSSPQHLKGKQMSDVKEFICSGPTISSSENHITHEENKSELLPLDRIKAPFGNLSLVLLDEHGTRADLFCHILEPRDSTKISWNYTRSRQIAANLTLFFDVECSVNRENYESLWRLLAYYSEVAVHLRREIMLTKHPEVSYRYKQDIEKDAFYYTGVRAEVLTRPAWLMQSFINVKLNRPYSSSKSVRLILNTHVSTVTDQEMIRQQKRSWVMIQQNNKTQTIFSSLVGGMIEMKCDVRSSEVAAVILWMLPDGLRIRAASSTHHNRVTVSNTGTLHIKSVEHADTGVYYCIAEVTGDMDILPFRLAVVDSSTPLQGEDIGSALTRLVGESSGLSCLSVAAPDAVVNWIFPDGTILNSNSSRASIYSNGTLFIPYSQLNNNGYHKCVVMNQHGADVMATKLTVLRRKGAQPLRAYPSRPQSAAGVSTKVKAFAEDVEEASGDEVNTHELIIPNRIFINRRRGQGLIDHGRRRRPFTKDVRAFANQRNAHAKNKMDPQKWADILAKIREKNTRKNPSVHKTPVKSVQRGNEEHPARTDNTEGSSPDDSAQHAYNTPTAHTEEENKNITHTSEVNTITAPQSVSNDVITEERHVGTIRDERTENNQIDSGPVIKPQSETDNKLPLSKTIIRTSVSNSSNSTSVEKEASPDSTQQRARNHLSSRRRYGSRRRMPFRRPFSKLPTNKPQSTTEGVLKSSTVTMNTDQTTQDRDTTVYPTTGDTDHIYLTIIPTESNPTIKTTAHNNPTIPTEDTSVYLSSRDTDQIYSTGDTSINPTPNTYIYPTISIGFVNPTSGETANSYPTIPLEDTSIHQTPRATTHVYNTISTGSVNPTPGATVNNNPTIPPENTSFHPTLKTYPTVPAGDTFVYPTADEKYHDDTVIPPESVYLTPKTTAHENPTIPPQDISVHPTSGETLIKYPTNPTRDRSTYPSPKTTSHIYPTIPPQYVYLTPKTTSHNNPKIPLEDVSVLPAFGETEHIYPTKLTEDKSAHPTPKTTAHIYPTIPSESVYPSTGETDHKHPPIPTGDAFVYPTSVKSAHTHPKTTGYSYPTIPTVHQTTEATVNTTPNDGITGQNKHTTVLQEKEDGDIAGVKVEEYMTLIIVDPTSTPTSALQTDNSEKDTTAEDRFSPQSHSDLRPENDALKRVSVASKEESLQFTSVPSPADRFQEESIQNQVPLPLTTETPTKQVISAARPHGENNEIIFFRPVSTAERPLIVPGPTITSITTKPITTLPLPTTTSSTKTPAVHTTPDQTLHHNIIPFYTRNAGKNHIDAGKHGRVPNTKNRDHYTESINPSGDPSVHIINTQTTSTAGSDHYSTSSNITQSYQTIGVNRKWSEAHPVVQMRPRIAPGKLHTLTVTAGSRVQISCDADGEPKPHLSWTKTSTGAVMSSNTRIQRFEVQSNGTLMIQNVQLQDRGQYVCLAANVYGSDKMTVTLVVSAHVPRVTLPRHRDLRVYLGNSALMECQAQGLPSPNISWVLPDRSVLRTVSESDGMGKKVALFANGTLGIKRTSYLDRGLYKCLASNAAGADMLTVRLQIAALPPMIHQQRRENQTVPDGQDVFIHCTSEGSPSPSVRWVTFSGTQIRPSQFINGNLFVFPNGTLYIRKATEKDSGNYECVAVNSVGVASRTVNVQVKKNSSLVKIISSSSQKIEVQYGGQLSLQCTAAGQPQPRIIWRTPSKKLLHTRDSPVTEKDAGDYLCVARNKMADDYLLVTVNVLMKAAKIQPKPLNNHKVSYGGELKVDCIASGLPDPEIAWSLPDGTRINSVLPSDDSVVRNKRYVVFDNGTLYFNQVGMREEGDYTCYAQNHMGKDEMKVHIQVLADAPVIQNNTYHVLRVHHGETAVLHCSAKGIPPPTVTWTSPTHRVVSPVSNKLQITSDGTLHIHQIQKLDTGNYTCLARNDVGTDRKVVHVEVLADVPVINGFKDGSGIIRRTVVTDRRVLLACRTEGKPVPQITWVLPNNITLPVPYYSWRITVHHNGTLDISSLRMTDTGVFLCMARNEAGEAKLQIHLHVTDDIEQPRLRDLPVEHIPLTDGASVTLSCSVDGRPAPDITWTLPNGTSLLRGTAASRFHHRQDGSLFIRDASVSDAGRYRCVGRNSAGQVERTVMLESGRRPDIFNTYRSLVSIINGENLQLNCQSNGNPEPKLTWTRPDGVILTRPQQTGRHSVLKNGTLSVQRASVYDRGIYVCQTTNQHGSSSLTVSVIVIAYPPRITSGPPAVTYARSGVALQLQCLALATPKAEVMWETPDGIQLKVGIQPRLYGNKYLHPQGSLTIQSPSKQDNGLYKCSAKNVVGSDSRSTYVYVF</sequence>
<dbReference type="InterPro" id="IPR000483">
    <property type="entry name" value="Cys-rich_flank_reg_C"/>
</dbReference>
<dbReference type="SMART" id="SM00082">
    <property type="entry name" value="LRRCT"/>
    <property type="match status" value="1"/>
</dbReference>
<keyword evidence="4" id="KW-0732">Signal</keyword>
<evidence type="ECO:0000259" key="12">
    <source>
        <dbReference type="PROSITE" id="PS50835"/>
    </source>
</evidence>
<dbReference type="InterPro" id="IPR003599">
    <property type="entry name" value="Ig_sub"/>
</dbReference>
<evidence type="ECO:0000256" key="9">
    <source>
        <dbReference type="ARBA" id="ARBA00023180"/>
    </source>
</evidence>
<dbReference type="PROSITE" id="PS50835">
    <property type="entry name" value="IG_LIKE"/>
    <property type="match status" value="12"/>
</dbReference>
<dbReference type="FunFam" id="2.60.40.10:FF:000537">
    <property type="entry name" value="immunoglobulin superfamily member 10"/>
    <property type="match status" value="1"/>
</dbReference>
<dbReference type="InterPro" id="IPR003598">
    <property type="entry name" value="Ig_sub2"/>
</dbReference>
<feature type="compositionally biased region" description="Polar residues" evidence="11">
    <location>
        <begin position="807"/>
        <end position="826"/>
    </location>
</feature>
<dbReference type="FunFam" id="2.60.40.10:FF:001306">
    <property type="entry name" value="Matrix remodeling associated 5"/>
    <property type="match status" value="1"/>
</dbReference>
<feature type="domain" description="Ig-like" evidence="12">
    <location>
        <begin position="2159"/>
        <end position="2255"/>
    </location>
</feature>
<keyword evidence="10" id="KW-0393">Immunoglobulin domain</keyword>
<reference evidence="13 14" key="1">
    <citation type="journal article" date="2019" name="Mol. Ecol. Resour.">
        <title>Chromosome-level genome assembly of Triplophysa tibetana, a fish adapted to the harsh high-altitude environment of the Tibetan Plateau.</title>
        <authorList>
            <person name="Yang X."/>
            <person name="Liu H."/>
            <person name="Ma Z."/>
            <person name="Zou Y."/>
            <person name="Zou M."/>
            <person name="Mao Y."/>
            <person name="Li X."/>
            <person name="Wang H."/>
            <person name="Chen T."/>
            <person name="Wang W."/>
            <person name="Yang R."/>
        </authorList>
    </citation>
    <scope>NUCLEOTIDE SEQUENCE [LARGE SCALE GENOMIC DNA]</scope>
    <source>
        <strain evidence="13">TTIB1903HZAU</strain>
        <tissue evidence="13">Muscle</tissue>
    </source>
</reference>
<keyword evidence="14" id="KW-1185">Reference proteome</keyword>
<organism evidence="13 14">
    <name type="scientific">Triplophysa tibetana</name>
    <dbReference type="NCBI Taxonomy" id="1572043"/>
    <lineage>
        <taxon>Eukaryota</taxon>
        <taxon>Metazoa</taxon>
        <taxon>Chordata</taxon>
        <taxon>Craniata</taxon>
        <taxon>Vertebrata</taxon>
        <taxon>Euteleostomi</taxon>
        <taxon>Actinopterygii</taxon>
        <taxon>Neopterygii</taxon>
        <taxon>Teleostei</taxon>
        <taxon>Ostariophysi</taxon>
        <taxon>Cypriniformes</taxon>
        <taxon>Nemacheilidae</taxon>
        <taxon>Triplophysa</taxon>
    </lineage>
</organism>
<dbReference type="Proteomes" id="UP000324632">
    <property type="component" value="Chromosome 10"/>
</dbReference>
<evidence type="ECO:0000256" key="1">
    <source>
        <dbReference type="ARBA" id="ARBA00004167"/>
    </source>
</evidence>
<evidence type="ECO:0000256" key="11">
    <source>
        <dbReference type="SAM" id="MobiDB-lite"/>
    </source>
</evidence>
<dbReference type="SUPFAM" id="SSF52058">
    <property type="entry name" value="L domain-like"/>
    <property type="match status" value="1"/>
</dbReference>
<proteinExistence type="predicted"/>
<feature type="compositionally biased region" description="Basic and acidic residues" evidence="11">
    <location>
        <begin position="1355"/>
        <end position="1376"/>
    </location>
</feature>
<feature type="domain" description="Ig-like" evidence="12">
    <location>
        <begin position="1782"/>
        <end position="1873"/>
    </location>
</feature>
<feature type="domain" description="Ig-like" evidence="12">
    <location>
        <begin position="2452"/>
        <end position="2545"/>
    </location>
</feature>
<dbReference type="InterPro" id="IPR013098">
    <property type="entry name" value="Ig_I-set"/>
</dbReference>
<comment type="subcellular location">
    <subcellularLocation>
        <location evidence="1">Membrane</location>
        <topology evidence="1">Single-pass membrane protein</topology>
    </subcellularLocation>
</comment>
<evidence type="ECO:0000256" key="3">
    <source>
        <dbReference type="ARBA" id="ARBA00022692"/>
    </source>
</evidence>
<name>A0A5A9P2R6_9TELE</name>
<evidence type="ECO:0000313" key="14">
    <source>
        <dbReference type="Proteomes" id="UP000324632"/>
    </source>
</evidence>
<dbReference type="InterPro" id="IPR050467">
    <property type="entry name" value="LRFN"/>
</dbReference>
<dbReference type="Pfam" id="PF07679">
    <property type="entry name" value="I-set"/>
    <property type="match status" value="7"/>
</dbReference>
<dbReference type="FunFam" id="2.60.40.10:FF:001377">
    <property type="entry name" value="Matrix remodeling associated 5"/>
    <property type="match status" value="1"/>
</dbReference>
<keyword evidence="6" id="KW-1133">Transmembrane helix</keyword>
<feature type="domain" description="Ig-like" evidence="12">
    <location>
        <begin position="544"/>
        <end position="643"/>
    </location>
</feature>
<evidence type="ECO:0000313" key="13">
    <source>
        <dbReference type="EMBL" id="KAA0715369.1"/>
    </source>
</evidence>
<feature type="compositionally biased region" description="Low complexity" evidence="11">
    <location>
        <begin position="871"/>
        <end position="881"/>
    </location>
</feature>
<feature type="domain" description="Ig-like" evidence="12">
    <location>
        <begin position="2356"/>
        <end position="2444"/>
    </location>
</feature>
<dbReference type="PANTHER" id="PTHR45842">
    <property type="entry name" value="SYNAPTIC ADHESION-LIKE MOLECULE SALM"/>
    <property type="match status" value="1"/>
</dbReference>
<protein>
    <submittedName>
        <fullName evidence="13">Matrix-remodeling-associated protein 5</fullName>
    </submittedName>
</protein>
<feature type="domain" description="Ig-like" evidence="12">
    <location>
        <begin position="1878"/>
        <end position="1956"/>
    </location>
</feature>
<keyword evidence="9" id="KW-0325">Glycoprotein</keyword>
<dbReference type="GO" id="GO:0016020">
    <property type="term" value="C:membrane"/>
    <property type="evidence" value="ECO:0007669"/>
    <property type="project" value="UniProtKB-SubCell"/>
</dbReference>
<feature type="domain" description="Ig-like" evidence="12">
    <location>
        <begin position="1682"/>
        <end position="1776"/>
    </location>
</feature>
<dbReference type="FunFam" id="2.60.40.10:FF:000076">
    <property type="entry name" value="Leucine-rich repeat and Ig domain-containing 4"/>
    <property type="match status" value="2"/>
</dbReference>
<keyword evidence="5" id="KW-0677">Repeat</keyword>
<dbReference type="CDD" id="cd00096">
    <property type="entry name" value="Ig"/>
    <property type="match status" value="2"/>
</dbReference>
<feature type="compositionally biased region" description="Basic and acidic residues" evidence="11">
    <location>
        <begin position="828"/>
        <end position="842"/>
    </location>
</feature>
<evidence type="ECO:0000256" key="10">
    <source>
        <dbReference type="ARBA" id="ARBA00023319"/>
    </source>
</evidence>
<dbReference type="Gene3D" id="3.80.10.10">
    <property type="entry name" value="Ribonuclease Inhibitor"/>
    <property type="match status" value="2"/>
</dbReference>
<keyword evidence="3" id="KW-0812">Transmembrane</keyword>
<evidence type="ECO:0000256" key="2">
    <source>
        <dbReference type="ARBA" id="ARBA00022614"/>
    </source>
</evidence>
<evidence type="ECO:0000256" key="6">
    <source>
        <dbReference type="ARBA" id="ARBA00022989"/>
    </source>
</evidence>
<dbReference type="InterPro" id="IPR036179">
    <property type="entry name" value="Ig-like_dom_sf"/>
</dbReference>
<feature type="domain" description="Ig-like" evidence="12">
    <location>
        <begin position="2065"/>
        <end position="2150"/>
    </location>
</feature>
<gene>
    <name evidence="13" type="ORF">E1301_Tti020792</name>
</gene>
<feature type="domain" description="Ig-like" evidence="12">
    <location>
        <begin position="1966"/>
        <end position="2059"/>
    </location>
</feature>
<evidence type="ECO:0000256" key="4">
    <source>
        <dbReference type="ARBA" id="ARBA00022729"/>
    </source>
</evidence>